<keyword evidence="4" id="KW-1185">Reference proteome</keyword>
<gene>
    <name evidence="3" type="ORF">HGRIS_002435</name>
</gene>
<feature type="coiled-coil region" evidence="1">
    <location>
        <begin position="350"/>
        <end position="405"/>
    </location>
</feature>
<feature type="compositionally biased region" description="Basic and acidic residues" evidence="2">
    <location>
        <begin position="148"/>
        <end position="170"/>
    </location>
</feature>
<feature type="region of interest" description="Disordered" evidence="2">
    <location>
        <begin position="148"/>
        <end position="173"/>
    </location>
</feature>
<proteinExistence type="predicted"/>
<protein>
    <submittedName>
        <fullName evidence="3">Uncharacterized protein</fullName>
    </submittedName>
</protein>
<sequence>MDAGSGTTDKYTILQRKLQDLVALRAEEQREHQNEVERLKQELATTRKALAERTCRFEKQSKSLELCQRKLHDLKTSAMKDQAEIKELRAKLRSLDKDKRQDAAEMKKALRSAEVGLKEGTKERDDKVVGLETKLSNELKRRKEMEARLQELESEDDRRRAQATEEHQGGEHQGLVLQTIVPGSDGHSSSREEALVSRLEQYHTLLVQVATEYGRLATASVAASEHARIKSENTTLHLSIHRLERKYANAEAQVVELAHLVRHTQEENLFLRDQVYDYRAAEQLYSVPAVNAAQNNKDIARQEAERTLQFENLGRELVDYTANIQTISHRDAIQSNDFHRLWCLSLADACQVLEDRLQTTQGELIRQRNDRALTSAHQDLLQAKLLEAEAELATLREGLAEATISLKDNHESSRRLQLSLSEAEARHHGELASAKELLAQERTKARHLTTALQNSRTVEDALRAEISQMSAELTEAERFQAAFYRLSDEVGEVIARKALAEDEAQRLRKFNAEIVGHNNPAQRIMYVDRIRIELADTKHKLLVSTRELSQLRTHVETLLQELGMYKSVMVAADCKPRTNLTRIDRPVLVVDLQAAGARSSEDEAERILGQHIPALDDDGDIMTMEEFA</sequence>
<evidence type="ECO:0000256" key="2">
    <source>
        <dbReference type="SAM" id="MobiDB-lite"/>
    </source>
</evidence>
<name>A0ABR3JKN3_9AGAR</name>
<comment type="caution">
    <text evidence="3">The sequence shown here is derived from an EMBL/GenBank/DDBJ whole genome shotgun (WGS) entry which is preliminary data.</text>
</comment>
<dbReference type="EMBL" id="JASNQZ010000006">
    <property type="protein sequence ID" value="KAL0956277.1"/>
    <property type="molecule type" value="Genomic_DNA"/>
</dbReference>
<evidence type="ECO:0000313" key="4">
    <source>
        <dbReference type="Proteomes" id="UP001556367"/>
    </source>
</evidence>
<feature type="coiled-coil region" evidence="1">
    <location>
        <begin position="233"/>
        <end position="267"/>
    </location>
</feature>
<organism evidence="3 4">
    <name type="scientific">Hohenbuehelia grisea</name>
    <dbReference type="NCBI Taxonomy" id="104357"/>
    <lineage>
        <taxon>Eukaryota</taxon>
        <taxon>Fungi</taxon>
        <taxon>Dikarya</taxon>
        <taxon>Basidiomycota</taxon>
        <taxon>Agaricomycotina</taxon>
        <taxon>Agaricomycetes</taxon>
        <taxon>Agaricomycetidae</taxon>
        <taxon>Agaricales</taxon>
        <taxon>Pleurotineae</taxon>
        <taxon>Pleurotaceae</taxon>
        <taxon>Hohenbuehelia</taxon>
    </lineage>
</organism>
<evidence type="ECO:0000256" key="1">
    <source>
        <dbReference type="SAM" id="Coils"/>
    </source>
</evidence>
<evidence type="ECO:0000313" key="3">
    <source>
        <dbReference type="EMBL" id="KAL0956277.1"/>
    </source>
</evidence>
<accession>A0ABR3JKN3</accession>
<dbReference type="Proteomes" id="UP001556367">
    <property type="component" value="Unassembled WGS sequence"/>
</dbReference>
<reference evidence="4" key="1">
    <citation type="submission" date="2024-06" db="EMBL/GenBank/DDBJ databases">
        <title>Multi-omics analyses provide insights into the biosynthesis of the anticancer antibiotic pleurotin in Hohenbuehelia grisea.</title>
        <authorList>
            <person name="Weaver J.A."/>
            <person name="Alberti F."/>
        </authorList>
    </citation>
    <scope>NUCLEOTIDE SEQUENCE [LARGE SCALE GENOMIC DNA]</scope>
    <source>
        <strain evidence="4">T-177</strain>
    </source>
</reference>
<keyword evidence="1" id="KW-0175">Coiled coil</keyword>